<dbReference type="RefSeq" id="WP_115621180.1">
    <property type="nucleotide sequence ID" value="NZ_UFVR01000004.1"/>
</dbReference>
<evidence type="ECO:0000256" key="1">
    <source>
        <dbReference type="ARBA" id="ARBA00022729"/>
    </source>
</evidence>
<proteinExistence type="predicted"/>
<dbReference type="Proteomes" id="UP000254282">
    <property type="component" value="Unassembled WGS sequence"/>
</dbReference>
<sequence>MKKNLLTIGILATGLSVQAQTVLLHVDDTAKMYVSNGTLVYNGGGLQTRGSGNIDLHGNMMVVGSGSDVVKTINPDASNKFDGSNIIIRINDTASLVTSPYGQLYIKGIAQGNITGVVDKEYAATKHGAYQQIGIPFIGKTFSSLSTELAGNFNNLRWQGREILKWSNQFLRFDGSNPPSTPITSLNTPGITIDVASATTAADRTAYFTLGATTLNPVTLHTVKGVPYADGITGGNTISLTPSSIPATFGAGGNNRNVYQEKYNTYIYDPFDNATPWNVATSSFGQFIYQFSNPYLTNIDLSMIGITEGGAGAITDNNAFNNIWGIVADPQNVTYNNNTGGVSSYAGLQMVTFDPDTHKPLGSVTTALVVKPLGTFKIKLRNSTPQQMDFDNLRRFSYAPRAESTPYSVTAAKNTNTGTIKQLGVLALDSNGNQIGETYYVVAPHFTTGNIPDAHISSVQAMTTSSAIIQTFEETPNGSIDPNYSSAYRLYINEANESNYLGKRIDLSVFGQNVASLKFEIRDDVNLVPAATHLLSGGTGFYYTVANGQAVQISQGDVIPVTNSSYGLYYGAPQNVTLNTNEAKPLSRTVVVYNPNIKNYIVRFDPAWKSASVEVFDASGKLVISEKSVKADADYVIRLDSTLKSVYVVKVVGNDGNIVNTKILIK</sequence>
<feature type="signal peptide" evidence="2">
    <location>
        <begin position="1"/>
        <end position="19"/>
    </location>
</feature>
<dbReference type="NCBIfam" id="TIGR04183">
    <property type="entry name" value="Por_Secre_tail"/>
    <property type="match status" value="1"/>
</dbReference>
<accession>A0A381FNC1</accession>
<evidence type="ECO:0000313" key="4">
    <source>
        <dbReference type="Proteomes" id="UP000254282"/>
    </source>
</evidence>
<feature type="chain" id="PRO_5016896583" evidence="2">
    <location>
        <begin position="20"/>
        <end position="666"/>
    </location>
</feature>
<name>A0A381FNC1_9FLAO</name>
<evidence type="ECO:0000256" key="2">
    <source>
        <dbReference type="SAM" id="SignalP"/>
    </source>
</evidence>
<protein>
    <submittedName>
        <fullName evidence="3">Por secretion system C-terminal sorting domain</fullName>
    </submittedName>
</protein>
<dbReference type="InterPro" id="IPR026444">
    <property type="entry name" value="Secre_tail"/>
</dbReference>
<reference evidence="3 4" key="1">
    <citation type="submission" date="2018-06" db="EMBL/GenBank/DDBJ databases">
        <authorList>
            <consortium name="Pathogen Informatics"/>
            <person name="Doyle S."/>
        </authorList>
    </citation>
    <scope>NUCLEOTIDE SEQUENCE [LARGE SCALE GENOMIC DNA]</scope>
    <source>
        <strain evidence="3 4">NCTC13532</strain>
    </source>
</reference>
<dbReference type="EMBL" id="UFVR01000004">
    <property type="protein sequence ID" value="SUX47898.1"/>
    <property type="molecule type" value="Genomic_DNA"/>
</dbReference>
<organism evidence="3 4">
    <name type="scientific">Chryseobacterium indoltheticum</name>
    <dbReference type="NCBI Taxonomy" id="254"/>
    <lineage>
        <taxon>Bacteria</taxon>
        <taxon>Pseudomonadati</taxon>
        <taxon>Bacteroidota</taxon>
        <taxon>Flavobacteriia</taxon>
        <taxon>Flavobacteriales</taxon>
        <taxon>Weeksellaceae</taxon>
        <taxon>Chryseobacterium group</taxon>
        <taxon>Chryseobacterium</taxon>
    </lineage>
</organism>
<gene>
    <name evidence="3" type="ORF">NCTC13532_03490</name>
</gene>
<keyword evidence="1 2" id="KW-0732">Signal</keyword>
<evidence type="ECO:0000313" key="3">
    <source>
        <dbReference type="EMBL" id="SUX47898.1"/>
    </source>
</evidence>
<dbReference type="STRING" id="254.SAMN05421682_10518"/>
<dbReference type="AlphaFoldDB" id="A0A381FNC1"/>